<sequence length="90" mass="10205">MLYQESASNQNGGFVADDVGFGKDPRDIPRHPYCAMDRDRVGTSSNRPEPDCSDQALRPRQRPAYPLPLSPHHPEPRPHDNPLRRALYLS</sequence>
<feature type="compositionally biased region" description="Basic and acidic residues" evidence="1">
    <location>
        <begin position="20"/>
        <end position="41"/>
    </location>
</feature>
<feature type="region of interest" description="Disordered" evidence="1">
    <location>
        <begin position="1"/>
        <end position="90"/>
    </location>
</feature>
<accession>A0A1R3R5K2</accession>
<gene>
    <name evidence="2" type="ORF">ASPCADRAFT_135709</name>
</gene>
<evidence type="ECO:0000256" key="1">
    <source>
        <dbReference type="SAM" id="MobiDB-lite"/>
    </source>
</evidence>
<feature type="compositionally biased region" description="Polar residues" evidence="1">
    <location>
        <begin position="1"/>
        <end position="12"/>
    </location>
</feature>
<name>A0A1R3R5K2_ASPC5</name>
<evidence type="ECO:0000313" key="3">
    <source>
        <dbReference type="Proteomes" id="UP000188318"/>
    </source>
</evidence>
<protein>
    <submittedName>
        <fullName evidence="2">Uncharacterized protein</fullName>
    </submittedName>
</protein>
<reference evidence="3" key="1">
    <citation type="journal article" date="2017" name="Genome Biol.">
        <title>Comparative genomics reveals high biological diversity and specific adaptations in the industrially and medically important fungal genus Aspergillus.</title>
        <authorList>
            <person name="de Vries R.P."/>
            <person name="Riley R."/>
            <person name="Wiebenga A."/>
            <person name="Aguilar-Osorio G."/>
            <person name="Amillis S."/>
            <person name="Uchima C.A."/>
            <person name="Anderluh G."/>
            <person name="Asadollahi M."/>
            <person name="Askin M."/>
            <person name="Barry K."/>
            <person name="Battaglia E."/>
            <person name="Bayram O."/>
            <person name="Benocci T."/>
            <person name="Braus-Stromeyer S.A."/>
            <person name="Caldana C."/>
            <person name="Canovas D."/>
            <person name="Cerqueira G.C."/>
            <person name="Chen F."/>
            <person name="Chen W."/>
            <person name="Choi C."/>
            <person name="Clum A."/>
            <person name="Dos Santos R.A."/>
            <person name="Damasio A.R."/>
            <person name="Diallinas G."/>
            <person name="Emri T."/>
            <person name="Fekete E."/>
            <person name="Flipphi M."/>
            <person name="Freyberg S."/>
            <person name="Gallo A."/>
            <person name="Gournas C."/>
            <person name="Habgood R."/>
            <person name="Hainaut M."/>
            <person name="Harispe M.L."/>
            <person name="Henrissat B."/>
            <person name="Hilden K.S."/>
            <person name="Hope R."/>
            <person name="Hossain A."/>
            <person name="Karabika E."/>
            <person name="Karaffa L."/>
            <person name="Karanyi Z."/>
            <person name="Krasevec N."/>
            <person name="Kuo A."/>
            <person name="Kusch H."/>
            <person name="LaButti K."/>
            <person name="Lagendijk E.L."/>
            <person name="Lapidus A."/>
            <person name="Levasseur A."/>
            <person name="Lindquist E."/>
            <person name="Lipzen A."/>
            <person name="Logrieco A.F."/>
            <person name="MacCabe A."/>
            <person name="Maekelae M.R."/>
            <person name="Malavazi I."/>
            <person name="Melin P."/>
            <person name="Meyer V."/>
            <person name="Mielnichuk N."/>
            <person name="Miskei M."/>
            <person name="Molnar A.P."/>
            <person name="Mule G."/>
            <person name="Ngan C.Y."/>
            <person name="Orejas M."/>
            <person name="Orosz E."/>
            <person name="Ouedraogo J.P."/>
            <person name="Overkamp K.M."/>
            <person name="Park H.-S."/>
            <person name="Perrone G."/>
            <person name="Piumi F."/>
            <person name="Punt P.J."/>
            <person name="Ram A.F."/>
            <person name="Ramon A."/>
            <person name="Rauscher S."/>
            <person name="Record E."/>
            <person name="Riano-Pachon D.M."/>
            <person name="Robert V."/>
            <person name="Roehrig J."/>
            <person name="Ruller R."/>
            <person name="Salamov A."/>
            <person name="Salih N.S."/>
            <person name="Samson R.A."/>
            <person name="Sandor E."/>
            <person name="Sanguinetti M."/>
            <person name="Schuetze T."/>
            <person name="Sepcic K."/>
            <person name="Shelest E."/>
            <person name="Sherlock G."/>
            <person name="Sophianopoulou V."/>
            <person name="Squina F.M."/>
            <person name="Sun H."/>
            <person name="Susca A."/>
            <person name="Todd R.B."/>
            <person name="Tsang A."/>
            <person name="Unkles S.E."/>
            <person name="van de Wiele N."/>
            <person name="van Rossen-Uffink D."/>
            <person name="Oliveira J.V."/>
            <person name="Vesth T.C."/>
            <person name="Visser J."/>
            <person name="Yu J.-H."/>
            <person name="Zhou M."/>
            <person name="Andersen M.R."/>
            <person name="Archer D.B."/>
            <person name="Baker S.E."/>
            <person name="Benoit I."/>
            <person name="Brakhage A.A."/>
            <person name="Braus G.H."/>
            <person name="Fischer R."/>
            <person name="Frisvad J.C."/>
            <person name="Goldman G.H."/>
            <person name="Houbraken J."/>
            <person name="Oakley B."/>
            <person name="Pocsi I."/>
            <person name="Scazzocchio C."/>
            <person name="Seiboth B."/>
            <person name="vanKuyk P.A."/>
            <person name="Wortman J."/>
            <person name="Dyer P.S."/>
            <person name="Grigoriev I.V."/>
        </authorList>
    </citation>
    <scope>NUCLEOTIDE SEQUENCE [LARGE SCALE GENOMIC DNA]</scope>
    <source>
        <strain evidence="3">ITEM 5010</strain>
    </source>
</reference>
<dbReference type="VEuPathDB" id="FungiDB:ASPCADRAFT_135709"/>
<organism evidence="2 3">
    <name type="scientific">Aspergillus carbonarius (strain ITEM 5010)</name>
    <dbReference type="NCBI Taxonomy" id="602072"/>
    <lineage>
        <taxon>Eukaryota</taxon>
        <taxon>Fungi</taxon>
        <taxon>Dikarya</taxon>
        <taxon>Ascomycota</taxon>
        <taxon>Pezizomycotina</taxon>
        <taxon>Eurotiomycetes</taxon>
        <taxon>Eurotiomycetidae</taxon>
        <taxon>Eurotiales</taxon>
        <taxon>Aspergillaceae</taxon>
        <taxon>Aspergillus</taxon>
        <taxon>Aspergillus subgen. Circumdati</taxon>
    </lineage>
</organism>
<dbReference type="EMBL" id="KV908142">
    <property type="protein sequence ID" value="OOF89754.1"/>
    <property type="molecule type" value="Genomic_DNA"/>
</dbReference>
<feature type="compositionally biased region" description="Basic and acidic residues" evidence="1">
    <location>
        <begin position="72"/>
        <end position="83"/>
    </location>
</feature>
<dbReference type="Proteomes" id="UP000188318">
    <property type="component" value="Unassembled WGS sequence"/>
</dbReference>
<evidence type="ECO:0000313" key="2">
    <source>
        <dbReference type="EMBL" id="OOF89754.1"/>
    </source>
</evidence>
<dbReference type="AlphaFoldDB" id="A0A1R3R5K2"/>
<keyword evidence="3" id="KW-1185">Reference proteome</keyword>
<proteinExistence type="predicted"/>